<feature type="non-terminal residue" evidence="2">
    <location>
        <position position="1"/>
    </location>
</feature>
<dbReference type="GO" id="GO:0008270">
    <property type="term" value="F:zinc ion binding"/>
    <property type="evidence" value="ECO:0007669"/>
    <property type="project" value="InterPro"/>
</dbReference>
<gene>
    <name evidence="2" type="ORF">XAT740_LOCUS44521</name>
</gene>
<feature type="domain" description="DYW" evidence="1">
    <location>
        <begin position="75"/>
        <end position="167"/>
    </location>
</feature>
<proteinExistence type="predicted"/>
<dbReference type="InterPro" id="IPR032867">
    <property type="entry name" value="DYW_dom"/>
</dbReference>
<name>A0A815YGS6_ADIRI</name>
<sequence>SVLLTNVLAASGNLDEASQMRWNLSRSGAKKQMGLSWTEINDELVQFRAQDRSHPRTKEIYDELGRIESELIEHGHKFDSSWITRPMMPDETVESILNSHSERLALAYNFIQQPIPSRIQIVKNLRICDDCHNAIKLISQIRNCQIIVRDANRIHHFADGKCSCNDHF</sequence>
<accession>A0A815YGS6</accession>
<protein>
    <recommendedName>
        <fullName evidence="1">DYW domain-containing protein</fullName>
    </recommendedName>
</protein>
<evidence type="ECO:0000313" key="3">
    <source>
        <dbReference type="Proteomes" id="UP000663828"/>
    </source>
</evidence>
<keyword evidence="3" id="KW-1185">Reference proteome</keyword>
<dbReference type="EMBL" id="CAJNOR010005658">
    <property type="protein sequence ID" value="CAF1571470.1"/>
    <property type="molecule type" value="Genomic_DNA"/>
</dbReference>
<evidence type="ECO:0000259" key="1">
    <source>
        <dbReference type="Pfam" id="PF14432"/>
    </source>
</evidence>
<dbReference type="AlphaFoldDB" id="A0A815YGS6"/>
<evidence type="ECO:0000313" key="2">
    <source>
        <dbReference type="EMBL" id="CAF1571470.1"/>
    </source>
</evidence>
<reference evidence="2" key="1">
    <citation type="submission" date="2021-02" db="EMBL/GenBank/DDBJ databases">
        <authorList>
            <person name="Nowell W R."/>
        </authorList>
    </citation>
    <scope>NUCLEOTIDE SEQUENCE</scope>
</reference>
<comment type="caution">
    <text evidence="2">The sequence shown here is derived from an EMBL/GenBank/DDBJ whole genome shotgun (WGS) entry which is preliminary data.</text>
</comment>
<dbReference type="Pfam" id="PF14432">
    <property type="entry name" value="DYW_deaminase"/>
    <property type="match status" value="1"/>
</dbReference>
<dbReference type="Proteomes" id="UP000663828">
    <property type="component" value="Unassembled WGS sequence"/>
</dbReference>
<organism evidence="2 3">
    <name type="scientific">Adineta ricciae</name>
    <name type="common">Rotifer</name>
    <dbReference type="NCBI Taxonomy" id="249248"/>
    <lineage>
        <taxon>Eukaryota</taxon>
        <taxon>Metazoa</taxon>
        <taxon>Spiralia</taxon>
        <taxon>Gnathifera</taxon>
        <taxon>Rotifera</taxon>
        <taxon>Eurotatoria</taxon>
        <taxon>Bdelloidea</taxon>
        <taxon>Adinetida</taxon>
        <taxon>Adinetidae</taxon>
        <taxon>Adineta</taxon>
    </lineage>
</organism>